<feature type="compositionally biased region" description="Basic residues" evidence="3">
    <location>
        <begin position="235"/>
        <end position="245"/>
    </location>
</feature>
<dbReference type="Gene3D" id="3.30.70.330">
    <property type="match status" value="1"/>
</dbReference>
<dbReference type="InterPro" id="IPR051847">
    <property type="entry name" value="RNA_proc/Spliceosome_comp"/>
</dbReference>
<sequence length="288" mass="32200">LGLVFRLLLGRPLPTADKMSQNINATKNVSELELKEGLEGSRSWHYQYRHSAYIYIGGLHPGLSEGDIAIVFAQFGEIVDVNMVRDRATGKSKGFCFICYEDQRATNLAVDNMNGFQLLKKALRVDHCDKFKAPKEFDENDLDEAGDPKLLEYHATGAEGKGHQVYNILDSQKKMTDANEDKKKHLAKRIAQAAPEDADEAWAKQFEGTVKDESAQETARKQQKKLKKDKTELKKMKKEAKRVKKEMKQAKKEAKAKKAKKGQEKSGKKAAKSESSDSSGSSSEDSDS</sequence>
<name>A0A813EYH5_POLGL</name>
<dbReference type="GO" id="GO:0000398">
    <property type="term" value="P:mRNA splicing, via spliceosome"/>
    <property type="evidence" value="ECO:0007669"/>
    <property type="project" value="InterPro"/>
</dbReference>
<dbReference type="EMBL" id="CAJNNV010017807">
    <property type="protein sequence ID" value="CAE8605415.1"/>
    <property type="molecule type" value="Genomic_DNA"/>
</dbReference>
<feature type="region of interest" description="Disordered" evidence="3">
    <location>
        <begin position="209"/>
        <end position="288"/>
    </location>
</feature>
<evidence type="ECO:0000256" key="2">
    <source>
        <dbReference type="PROSITE-ProRule" id="PRU00176"/>
    </source>
</evidence>
<evidence type="ECO:0000256" key="3">
    <source>
        <dbReference type="SAM" id="MobiDB-lite"/>
    </source>
</evidence>
<dbReference type="GO" id="GO:0071011">
    <property type="term" value="C:precatalytic spliceosome"/>
    <property type="evidence" value="ECO:0007669"/>
    <property type="project" value="TreeGrafter"/>
</dbReference>
<dbReference type="PANTHER" id="PTHR45880">
    <property type="entry name" value="RNA-BINDING MOTIF PROTEIN, X-LINKED 2"/>
    <property type="match status" value="1"/>
</dbReference>
<dbReference type="GO" id="GO:0005686">
    <property type="term" value="C:U2 snRNP"/>
    <property type="evidence" value="ECO:0007669"/>
    <property type="project" value="TreeGrafter"/>
</dbReference>
<keyword evidence="6" id="KW-1185">Reference proteome</keyword>
<gene>
    <name evidence="5" type="ORF">PGLA1383_LOCUS23528</name>
</gene>
<dbReference type="OrthoDB" id="2573941at2759"/>
<dbReference type="OMA" id="ANIQAVW"/>
<protein>
    <recommendedName>
        <fullName evidence="4">RRM domain-containing protein</fullName>
    </recommendedName>
</protein>
<evidence type="ECO:0000256" key="1">
    <source>
        <dbReference type="ARBA" id="ARBA00022884"/>
    </source>
</evidence>
<feature type="compositionally biased region" description="Basic and acidic residues" evidence="3">
    <location>
        <begin position="261"/>
        <end position="275"/>
    </location>
</feature>
<dbReference type="InterPro" id="IPR000504">
    <property type="entry name" value="RRM_dom"/>
</dbReference>
<accession>A0A813EYH5</accession>
<feature type="compositionally biased region" description="Low complexity" evidence="3">
    <location>
        <begin position="276"/>
        <end position="288"/>
    </location>
</feature>
<dbReference type="AlphaFoldDB" id="A0A813EYH5"/>
<dbReference type="GO" id="GO:0071013">
    <property type="term" value="C:catalytic step 2 spliceosome"/>
    <property type="evidence" value="ECO:0007669"/>
    <property type="project" value="TreeGrafter"/>
</dbReference>
<dbReference type="SMART" id="SM00360">
    <property type="entry name" value="RRM"/>
    <property type="match status" value="1"/>
</dbReference>
<evidence type="ECO:0000259" key="4">
    <source>
        <dbReference type="PROSITE" id="PS50102"/>
    </source>
</evidence>
<organism evidence="5 6">
    <name type="scientific">Polarella glacialis</name>
    <name type="common">Dinoflagellate</name>
    <dbReference type="NCBI Taxonomy" id="89957"/>
    <lineage>
        <taxon>Eukaryota</taxon>
        <taxon>Sar</taxon>
        <taxon>Alveolata</taxon>
        <taxon>Dinophyceae</taxon>
        <taxon>Suessiales</taxon>
        <taxon>Suessiaceae</taxon>
        <taxon>Polarella</taxon>
    </lineage>
</organism>
<dbReference type="InterPro" id="IPR035979">
    <property type="entry name" value="RBD_domain_sf"/>
</dbReference>
<dbReference type="SUPFAM" id="SSF54928">
    <property type="entry name" value="RNA-binding domain, RBD"/>
    <property type="match status" value="1"/>
</dbReference>
<feature type="non-terminal residue" evidence="5">
    <location>
        <position position="1"/>
    </location>
</feature>
<dbReference type="GO" id="GO:0003723">
    <property type="term" value="F:RNA binding"/>
    <property type="evidence" value="ECO:0007669"/>
    <property type="project" value="UniProtKB-UniRule"/>
</dbReference>
<keyword evidence="1 2" id="KW-0694">RNA-binding</keyword>
<dbReference type="CDD" id="cd12411">
    <property type="entry name" value="RRM_ist3_like"/>
    <property type="match status" value="1"/>
</dbReference>
<dbReference type="Pfam" id="PF00076">
    <property type="entry name" value="RRM_1"/>
    <property type="match status" value="1"/>
</dbReference>
<feature type="domain" description="RRM" evidence="4">
    <location>
        <begin position="52"/>
        <end position="130"/>
    </location>
</feature>
<reference evidence="5" key="1">
    <citation type="submission" date="2021-02" db="EMBL/GenBank/DDBJ databases">
        <authorList>
            <person name="Dougan E. K."/>
            <person name="Rhodes N."/>
            <person name="Thang M."/>
            <person name="Chan C."/>
        </authorList>
    </citation>
    <scope>NUCLEOTIDE SEQUENCE</scope>
</reference>
<evidence type="ECO:0000313" key="5">
    <source>
        <dbReference type="EMBL" id="CAE8605415.1"/>
    </source>
</evidence>
<dbReference type="InterPro" id="IPR012677">
    <property type="entry name" value="Nucleotide-bd_a/b_plait_sf"/>
</dbReference>
<dbReference type="PANTHER" id="PTHR45880:SF1">
    <property type="entry name" value="RNA-BINDING MOTIF PROTEIN, X-LINKED 2"/>
    <property type="match status" value="1"/>
</dbReference>
<comment type="caution">
    <text evidence="5">The sequence shown here is derived from an EMBL/GenBank/DDBJ whole genome shotgun (WGS) entry which is preliminary data.</text>
</comment>
<dbReference type="PROSITE" id="PS50102">
    <property type="entry name" value="RRM"/>
    <property type="match status" value="1"/>
</dbReference>
<evidence type="ECO:0000313" key="6">
    <source>
        <dbReference type="Proteomes" id="UP000654075"/>
    </source>
</evidence>
<dbReference type="InterPro" id="IPR045844">
    <property type="entry name" value="RRM_Ist3-like"/>
</dbReference>
<feature type="compositionally biased region" description="Basic and acidic residues" evidence="3">
    <location>
        <begin position="209"/>
        <end position="220"/>
    </location>
</feature>
<proteinExistence type="predicted"/>
<dbReference type="Proteomes" id="UP000654075">
    <property type="component" value="Unassembled WGS sequence"/>
</dbReference>